<dbReference type="Pfam" id="PF00296">
    <property type="entry name" value="Bac_luciferase"/>
    <property type="match status" value="1"/>
</dbReference>
<reference evidence="8 9" key="1">
    <citation type="submission" date="2020-07" db="EMBL/GenBank/DDBJ databases">
        <title>Sequencing the genomes of 1000 actinobacteria strains.</title>
        <authorList>
            <person name="Klenk H.-P."/>
        </authorList>
    </citation>
    <scope>NUCLEOTIDE SEQUENCE [LARGE SCALE GENOMIC DNA]</scope>
    <source>
        <strain evidence="8 9">DSM 7487</strain>
    </source>
</reference>
<evidence type="ECO:0000259" key="7">
    <source>
        <dbReference type="Pfam" id="PF00296"/>
    </source>
</evidence>
<gene>
    <name evidence="8" type="ORF">BJ968_001161</name>
</gene>
<name>A0A7Y9AUA4_9ACTN</name>
<evidence type="ECO:0000313" key="9">
    <source>
        <dbReference type="Proteomes" id="UP000521922"/>
    </source>
</evidence>
<feature type="binding site" evidence="6">
    <location>
        <position position="56"/>
    </location>
    <ligand>
        <name>FMN</name>
        <dbReference type="ChEBI" id="CHEBI:58210"/>
    </ligand>
</feature>
<dbReference type="PANTHER" id="PTHR30011:SF16">
    <property type="entry name" value="C2H2 FINGER DOMAIN TRANSCRIPTION FACTOR (EUROFUNG)-RELATED"/>
    <property type="match status" value="1"/>
</dbReference>
<evidence type="ECO:0000256" key="6">
    <source>
        <dbReference type="PIRSR" id="PIRSR000337-1"/>
    </source>
</evidence>
<dbReference type="PANTHER" id="PTHR30011">
    <property type="entry name" value="ALKANESULFONATE MONOOXYGENASE-RELATED"/>
    <property type="match status" value="1"/>
</dbReference>
<feature type="domain" description="Luciferase-like" evidence="7">
    <location>
        <begin position="29"/>
        <end position="306"/>
    </location>
</feature>
<evidence type="ECO:0000256" key="2">
    <source>
        <dbReference type="ARBA" id="ARBA00022643"/>
    </source>
</evidence>
<evidence type="ECO:0000313" key="8">
    <source>
        <dbReference type="EMBL" id="NYD21621.1"/>
    </source>
</evidence>
<accession>A0A7Y9AUA4</accession>
<evidence type="ECO:0000256" key="4">
    <source>
        <dbReference type="ARBA" id="ARBA00023033"/>
    </source>
</evidence>
<dbReference type="GO" id="GO:0016705">
    <property type="term" value="F:oxidoreductase activity, acting on paired donors, with incorporation or reduction of molecular oxygen"/>
    <property type="evidence" value="ECO:0007669"/>
    <property type="project" value="InterPro"/>
</dbReference>
<protein>
    <submittedName>
        <fullName evidence="8">Alkanesulfonate monooxygenase SsuD/methylene tetrahydromethanopterin reductase-like flavin-dependent oxidoreductase (Luciferase family)</fullName>
    </submittedName>
</protein>
<evidence type="ECO:0000256" key="1">
    <source>
        <dbReference type="ARBA" id="ARBA00022630"/>
    </source>
</evidence>
<proteinExistence type="inferred from homology"/>
<feature type="binding site" evidence="6">
    <location>
        <position position="100"/>
    </location>
    <ligand>
        <name>FMN</name>
        <dbReference type="ChEBI" id="CHEBI:58210"/>
    </ligand>
</feature>
<dbReference type="AlphaFoldDB" id="A0A7Y9AUA4"/>
<dbReference type="GO" id="GO:0004497">
    <property type="term" value="F:monooxygenase activity"/>
    <property type="evidence" value="ECO:0007669"/>
    <property type="project" value="UniProtKB-KW"/>
</dbReference>
<dbReference type="EMBL" id="JACCBB010000001">
    <property type="protein sequence ID" value="NYD21621.1"/>
    <property type="molecule type" value="Genomic_DNA"/>
</dbReference>
<keyword evidence="9" id="KW-1185">Reference proteome</keyword>
<dbReference type="InterPro" id="IPR011251">
    <property type="entry name" value="Luciferase-like_dom"/>
</dbReference>
<comment type="similarity">
    <text evidence="5">Belongs to the NtaA/SnaA/DszA monooxygenase family.</text>
</comment>
<dbReference type="InterPro" id="IPR051260">
    <property type="entry name" value="Diverse_substr_monoxygenases"/>
</dbReference>
<dbReference type="InterPro" id="IPR016215">
    <property type="entry name" value="NTA_MOA"/>
</dbReference>
<keyword evidence="1 6" id="KW-0285">Flavoprotein</keyword>
<evidence type="ECO:0000256" key="3">
    <source>
        <dbReference type="ARBA" id="ARBA00023002"/>
    </source>
</evidence>
<comment type="caution">
    <text evidence="8">The sequence shown here is derived from an EMBL/GenBank/DDBJ whole genome shotgun (WGS) entry which is preliminary data.</text>
</comment>
<keyword evidence="4 8" id="KW-0503">Monooxygenase</keyword>
<dbReference type="SUPFAM" id="SSF51679">
    <property type="entry name" value="Bacterial luciferase-like"/>
    <property type="match status" value="1"/>
</dbReference>
<dbReference type="Gene3D" id="3.20.20.30">
    <property type="entry name" value="Luciferase-like domain"/>
    <property type="match status" value="1"/>
</dbReference>
<evidence type="ECO:0000256" key="5">
    <source>
        <dbReference type="ARBA" id="ARBA00033748"/>
    </source>
</evidence>
<dbReference type="PIRSF" id="PIRSF000337">
    <property type="entry name" value="NTA_MOA"/>
    <property type="match status" value="1"/>
</dbReference>
<dbReference type="InterPro" id="IPR036661">
    <property type="entry name" value="Luciferase-like_sf"/>
</dbReference>
<organism evidence="8 9">
    <name type="scientific">Kineococcus aurantiacus</name>
    <dbReference type="NCBI Taxonomy" id="37633"/>
    <lineage>
        <taxon>Bacteria</taxon>
        <taxon>Bacillati</taxon>
        <taxon>Actinomycetota</taxon>
        <taxon>Actinomycetes</taxon>
        <taxon>Kineosporiales</taxon>
        <taxon>Kineosporiaceae</taxon>
        <taxon>Kineococcus</taxon>
    </lineage>
</organism>
<sequence>MPETLHLSAALESTGWHPASWREPGSRAGELFTARFWADTVAEAERGLFDLVTVEDSFGLQGSGFGPPDDRTDRVAGRLDALLVAARLALVTEAIGLVPTVSTTHTEPFHVSKGLATLDHVSSGRGGWRAQVAARAHEAELFGRRSIPAVTRETLQDPAVVAVVEDLFAEARAVVDTVRALWDSWEDDAVVRDVATGRFVDRTKLHRVAAQTPWFSVLGPSITPRPPQGQPVVTALAHARTAYEFAAASADVVFVTPRDAQDARAVVAEVRAAEAAVGRRGVPLQVHADLVVALAADAAQARNRLDRLDSADGEAFTSDALVVADSPAGLVERLLLWRDAGIEGFRFRPAVNATDLPALVDEVVPLLQSAGAFRRAYTGATLRDHLGLARPANRYATV</sequence>
<keyword evidence="3" id="KW-0560">Oxidoreductase</keyword>
<keyword evidence="2 6" id="KW-0288">FMN</keyword>
<dbReference type="Proteomes" id="UP000521922">
    <property type="component" value="Unassembled WGS sequence"/>
</dbReference>